<name>A0ABD3PAH1_9STRA</name>
<dbReference type="AlphaFoldDB" id="A0ABD3PAH1"/>
<dbReference type="PANTHER" id="PTHR43213:SF5">
    <property type="entry name" value="BIFUNCTIONAL DTTP_UTP PYROPHOSPHATASE_METHYLTRANSFERASE PROTEIN-RELATED"/>
    <property type="match status" value="1"/>
</dbReference>
<dbReference type="GO" id="GO:0016787">
    <property type="term" value="F:hydrolase activity"/>
    <property type="evidence" value="ECO:0007669"/>
    <property type="project" value="UniProtKB-KW"/>
</dbReference>
<dbReference type="CDD" id="cd00555">
    <property type="entry name" value="Maf"/>
    <property type="match status" value="1"/>
</dbReference>
<proteinExistence type="inferred from homology"/>
<dbReference type="NCBIfam" id="TIGR00172">
    <property type="entry name" value="maf"/>
    <property type="match status" value="1"/>
</dbReference>
<gene>
    <name evidence="3" type="ORF">ACHAWO_012983</name>
</gene>
<comment type="caution">
    <text evidence="3">The sequence shown here is derived from an EMBL/GenBank/DDBJ whole genome shotgun (WGS) entry which is preliminary data.</text>
</comment>
<dbReference type="InterPro" id="IPR003697">
    <property type="entry name" value="Maf-like"/>
</dbReference>
<protein>
    <submittedName>
        <fullName evidence="3">Uncharacterized protein</fullName>
    </submittedName>
</protein>
<dbReference type="Gene3D" id="3.90.950.10">
    <property type="match status" value="1"/>
</dbReference>
<reference evidence="3 4" key="1">
    <citation type="submission" date="2024-10" db="EMBL/GenBank/DDBJ databases">
        <title>Updated reference genomes for cyclostephanoid diatoms.</title>
        <authorList>
            <person name="Roberts W.R."/>
            <person name="Alverson A.J."/>
        </authorList>
    </citation>
    <scope>NUCLEOTIDE SEQUENCE [LARGE SCALE GENOMIC DNA]</scope>
    <source>
        <strain evidence="3 4">AJA010-31</strain>
    </source>
</reference>
<sequence length="241" mass="26513">MSDQDTTNPTSSKGTLLLSNMHKIGLEASPVQLILASASPRRREILDMMGLSGRYAVQPSPLDETALQIELSQRQIKPNEYTRILAERKAAALCDELLNQQQNSRATLILGSDTIVEHGGSILEKPSDTNDAYDMLMHLSGNWHVVHTGVAVYGLLDDCKEKKLMFSFTDTAKVKFASLTRDDIKSYIETNEPMDKAGSYGIQGIGGQLVECMEGDFFTVMGLPMHRLSKHLNSAIVDLGL</sequence>
<accession>A0ABD3PAH1</accession>
<dbReference type="InterPro" id="IPR029001">
    <property type="entry name" value="ITPase-like_fam"/>
</dbReference>
<keyword evidence="4" id="KW-1185">Reference proteome</keyword>
<evidence type="ECO:0000313" key="3">
    <source>
        <dbReference type="EMBL" id="KAL3784724.1"/>
    </source>
</evidence>
<dbReference type="SUPFAM" id="SSF52972">
    <property type="entry name" value="ITPase-like"/>
    <property type="match status" value="1"/>
</dbReference>
<comment type="cofactor">
    <cofactor evidence="1">
        <name>a divalent metal cation</name>
        <dbReference type="ChEBI" id="CHEBI:60240"/>
    </cofactor>
</comment>
<dbReference type="Proteomes" id="UP001530400">
    <property type="component" value="Unassembled WGS sequence"/>
</dbReference>
<evidence type="ECO:0000256" key="1">
    <source>
        <dbReference type="ARBA" id="ARBA00001968"/>
    </source>
</evidence>
<dbReference type="PIRSF" id="PIRSF006305">
    <property type="entry name" value="Maf"/>
    <property type="match status" value="1"/>
</dbReference>
<dbReference type="HAMAP" id="MF_00528">
    <property type="entry name" value="Maf"/>
    <property type="match status" value="1"/>
</dbReference>
<dbReference type="Pfam" id="PF02545">
    <property type="entry name" value="Maf"/>
    <property type="match status" value="1"/>
</dbReference>
<keyword evidence="2" id="KW-0378">Hydrolase</keyword>
<organism evidence="3 4">
    <name type="scientific">Cyclotella atomus</name>
    <dbReference type="NCBI Taxonomy" id="382360"/>
    <lineage>
        <taxon>Eukaryota</taxon>
        <taxon>Sar</taxon>
        <taxon>Stramenopiles</taxon>
        <taxon>Ochrophyta</taxon>
        <taxon>Bacillariophyta</taxon>
        <taxon>Coscinodiscophyceae</taxon>
        <taxon>Thalassiosirophycidae</taxon>
        <taxon>Stephanodiscales</taxon>
        <taxon>Stephanodiscaceae</taxon>
        <taxon>Cyclotella</taxon>
    </lineage>
</organism>
<evidence type="ECO:0000313" key="4">
    <source>
        <dbReference type="Proteomes" id="UP001530400"/>
    </source>
</evidence>
<dbReference type="PANTHER" id="PTHR43213">
    <property type="entry name" value="BIFUNCTIONAL DTTP/UTP PYROPHOSPHATASE/METHYLTRANSFERASE PROTEIN-RELATED"/>
    <property type="match status" value="1"/>
</dbReference>
<evidence type="ECO:0000256" key="2">
    <source>
        <dbReference type="ARBA" id="ARBA00022801"/>
    </source>
</evidence>
<dbReference type="EMBL" id="JALLPJ020000717">
    <property type="protein sequence ID" value="KAL3784724.1"/>
    <property type="molecule type" value="Genomic_DNA"/>
</dbReference>